<proteinExistence type="predicted"/>
<organism evidence="1 2">
    <name type="scientific">Cherax quadricarinatus</name>
    <name type="common">Australian red claw crayfish</name>
    <dbReference type="NCBI Taxonomy" id="27406"/>
    <lineage>
        <taxon>Eukaryota</taxon>
        <taxon>Metazoa</taxon>
        <taxon>Ecdysozoa</taxon>
        <taxon>Arthropoda</taxon>
        <taxon>Crustacea</taxon>
        <taxon>Multicrustacea</taxon>
        <taxon>Malacostraca</taxon>
        <taxon>Eumalacostraca</taxon>
        <taxon>Eucarida</taxon>
        <taxon>Decapoda</taxon>
        <taxon>Pleocyemata</taxon>
        <taxon>Astacidea</taxon>
        <taxon>Parastacoidea</taxon>
        <taxon>Parastacidae</taxon>
        <taxon>Cherax</taxon>
    </lineage>
</organism>
<gene>
    <name evidence="1" type="ORF">OTU49_014536</name>
</gene>
<dbReference type="AlphaFoldDB" id="A0AAW0YHY9"/>
<evidence type="ECO:0000313" key="1">
    <source>
        <dbReference type="EMBL" id="KAK8751384.1"/>
    </source>
</evidence>
<name>A0AAW0YHY9_CHEQU</name>
<protein>
    <submittedName>
        <fullName evidence="1">Uncharacterized protein</fullName>
    </submittedName>
</protein>
<keyword evidence="2" id="KW-1185">Reference proteome</keyword>
<accession>A0AAW0YHY9</accession>
<feature type="non-terminal residue" evidence="1">
    <location>
        <position position="1"/>
    </location>
</feature>
<comment type="caution">
    <text evidence="1">The sequence shown here is derived from an EMBL/GenBank/DDBJ whole genome shotgun (WGS) entry which is preliminary data.</text>
</comment>
<sequence>EVVADFSNMPHLNTRIERWELLEEGGNYDRWHYGVITYESMVGGWLLGLNENHGQVMVEPLAPPNHYYHQEVYTTHSLHGLLIVKNYGKTHFRRSNRDGQEGTLVQQEVFSDCPLLFHYLCVFEINSDSGLQLAIVEDSGLQHASVEDSGLQHASVEDSGLQHAIVEDSGLQHAIVEDSGLQHAIVEDSFVNRHYFCTLTVED</sequence>
<dbReference type="Proteomes" id="UP001445076">
    <property type="component" value="Unassembled WGS sequence"/>
</dbReference>
<evidence type="ECO:0000313" key="2">
    <source>
        <dbReference type="Proteomes" id="UP001445076"/>
    </source>
</evidence>
<reference evidence="1 2" key="1">
    <citation type="journal article" date="2024" name="BMC Genomics">
        <title>Genome assembly of redclaw crayfish (Cherax quadricarinatus) provides insights into its immune adaptation and hypoxia tolerance.</title>
        <authorList>
            <person name="Liu Z."/>
            <person name="Zheng J."/>
            <person name="Li H."/>
            <person name="Fang K."/>
            <person name="Wang S."/>
            <person name="He J."/>
            <person name="Zhou D."/>
            <person name="Weng S."/>
            <person name="Chi M."/>
            <person name="Gu Z."/>
            <person name="He J."/>
            <person name="Li F."/>
            <person name="Wang M."/>
        </authorList>
    </citation>
    <scope>NUCLEOTIDE SEQUENCE [LARGE SCALE GENOMIC DNA]</scope>
    <source>
        <strain evidence="1">ZL_2023a</strain>
    </source>
</reference>
<dbReference type="EMBL" id="JARKIK010000006">
    <property type="protein sequence ID" value="KAK8751384.1"/>
    <property type="molecule type" value="Genomic_DNA"/>
</dbReference>